<evidence type="ECO:0000256" key="5">
    <source>
        <dbReference type="ARBA" id="ARBA00023136"/>
    </source>
</evidence>
<evidence type="ECO:0000256" key="1">
    <source>
        <dbReference type="ARBA" id="ARBA00004141"/>
    </source>
</evidence>
<keyword evidence="3 6" id="KW-0812">Transmembrane</keyword>
<accession>A0A9W9WCJ1</accession>
<dbReference type="RefSeq" id="XP_056494638.1">
    <property type="nucleotide sequence ID" value="XM_056626056.1"/>
</dbReference>
<comment type="caution">
    <text evidence="7">The sequence shown here is derived from an EMBL/GenBank/DDBJ whole genome shotgun (WGS) entry which is preliminary data.</text>
</comment>
<dbReference type="OrthoDB" id="1935484at2759"/>
<dbReference type="GO" id="GO:0016020">
    <property type="term" value="C:membrane"/>
    <property type="evidence" value="ECO:0007669"/>
    <property type="project" value="UniProtKB-SubCell"/>
</dbReference>
<evidence type="ECO:0000313" key="8">
    <source>
        <dbReference type="Proteomes" id="UP001147747"/>
    </source>
</evidence>
<evidence type="ECO:0000256" key="2">
    <source>
        <dbReference type="ARBA" id="ARBA00022448"/>
    </source>
</evidence>
<feature type="transmembrane region" description="Helical" evidence="6">
    <location>
        <begin position="309"/>
        <end position="329"/>
    </location>
</feature>
<dbReference type="InterPro" id="IPR036259">
    <property type="entry name" value="MFS_trans_sf"/>
</dbReference>
<protein>
    <submittedName>
        <fullName evidence="7">OphD encodes a permease for phthalate transporter</fullName>
    </submittedName>
</protein>
<gene>
    <name evidence="7" type="ORF">N7509_001419</name>
</gene>
<dbReference type="Gene3D" id="1.20.1250.20">
    <property type="entry name" value="MFS general substrate transporter like domains"/>
    <property type="match status" value="2"/>
</dbReference>
<organism evidence="7 8">
    <name type="scientific">Penicillium cosmopolitanum</name>
    <dbReference type="NCBI Taxonomy" id="1131564"/>
    <lineage>
        <taxon>Eukaryota</taxon>
        <taxon>Fungi</taxon>
        <taxon>Dikarya</taxon>
        <taxon>Ascomycota</taxon>
        <taxon>Pezizomycotina</taxon>
        <taxon>Eurotiomycetes</taxon>
        <taxon>Eurotiomycetidae</taxon>
        <taxon>Eurotiales</taxon>
        <taxon>Aspergillaceae</taxon>
        <taxon>Penicillium</taxon>
    </lineage>
</organism>
<dbReference type="EMBL" id="JAPZBU010000003">
    <property type="protein sequence ID" value="KAJ5414792.1"/>
    <property type="molecule type" value="Genomic_DNA"/>
</dbReference>
<keyword evidence="4 6" id="KW-1133">Transmembrane helix</keyword>
<reference evidence="7" key="2">
    <citation type="journal article" date="2023" name="IMA Fungus">
        <title>Comparative genomic study of the Penicillium genus elucidates a diverse pangenome and 15 lateral gene transfer events.</title>
        <authorList>
            <person name="Petersen C."/>
            <person name="Sorensen T."/>
            <person name="Nielsen M.R."/>
            <person name="Sondergaard T.E."/>
            <person name="Sorensen J.L."/>
            <person name="Fitzpatrick D.A."/>
            <person name="Frisvad J.C."/>
            <person name="Nielsen K.L."/>
        </authorList>
    </citation>
    <scope>NUCLEOTIDE SEQUENCE</scope>
    <source>
        <strain evidence="7">IBT 29677</strain>
    </source>
</reference>
<reference evidence="7" key="1">
    <citation type="submission" date="2022-12" db="EMBL/GenBank/DDBJ databases">
        <authorList>
            <person name="Petersen C."/>
        </authorList>
    </citation>
    <scope>NUCLEOTIDE SEQUENCE</scope>
    <source>
        <strain evidence="7">IBT 29677</strain>
    </source>
</reference>
<evidence type="ECO:0000256" key="3">
    <source>
        <dbReference type="ARBA" id="ARBA00022692"/>
    </source>
</evidence>
<evidence type="ECO:0000313" key="7">
    <source>
        <dbReference type="EMBL" id="KAJ5414792.1"/>
    </source>
</evidence>
<dbReference type="SUPFAM" id="SSF103473">
    <property type="entry name" value="MFS general substrate transporter"/>
    <property type="match status" value="1"/>
</dbReference>
<dbReference type="GeneID" id="81365036"/>
<dbReference type="PANTHER" id="PTHR43791:SF14">
    <property type="entry name" value="MFS GENERAL SUBSTRATE TRANSPORTER"/>
    <property type="match status" value="1"/>
</dbReference>
<feature type="transmembrane region" description="Helical" evidence="6">
    <location>
        <begin position="85"/>
        <end position="105"/>
    </location>
</feature>
<sequence>EESGSNADNEALQEAVPITGQHYGSVEPHVFSSLIRAQYWKSLDRRVMVWVWIMFSSMDLIRRNINRAVSDNLLNDPSINTNDYNTGQIIFLVSFLAAELPGGLISKRIGPFRYTLAIIVLFGGLCMIQAGMKSRWSFWLLRALLGITQGGFIPEMTYGSLLAGGFLNMRGICGWAGWQWLFFVMPPSITEPALAFRRPDRSNSWWTEEDEKVLVNRLLRDDPTKGDLNNRTAVTMKGLWEAITDKDLLPLGVFVWIPFQPTANYLSLTLRNLGYTVFESNVLAIPSYIIFAINTVPLGWFSERINERFLISALSNIGMLPYFISLIAIKGDGYPWIRYTLLTGINGLP</sequence>
<dbReference type="GO" id="GO:0022857">
    <property type="term" value="F:transmembrane transporter activity"/>
    <property type="evidence" value="ECO:0007669"/>
    <property type="project" value="TreeGrafter"/>
</dbReference>
<dbReference type="PANTHER" id="PTHR43791">
    <property type="entry name" value="PERMEASE-RELATED"/>
    <property type="match status" value="1"/>
</dbReference>
<evidence type="ECO:0000256" key="4">
    <source>
        <dbReference type="ARBA" id="ARBA00022989"/>
    </source>
</evidence>
<feature type="transmembrane region" description="Helical" evidence="6">
    <location>
        <begin position="282"/>
        <end position="302"/>
    </location>
</feature>
<name>A0A9W9WCJ1_9EURO</name>
<dbReference type="AlphaFoldDB" id="A0A9W9WCJ1"/>
<keyword evidence="5 6" id="KW-0472">Membrane</keyword>
<dbReference type="Proteomes" id="UP001147747">
    <property type="component" value="Unassembled WGS sequence"/>
</dbReference>
<keyword evidence="8" id="KW-1185">Reference proteome</keyword>
<feature type="non-terminal residue" evidence="7">
    <location>
        <position position="1"/>
    </location>
</feature>
<feature type="transmembrane region" description="Helical" evidence="6">
    <location>
        <begin position="112"/>
        <end position="130"/>
    </location>
</feature>
<proteinExistence type="predicted"/>
<keyword evidence="2" id="KW-0813">Transport</keyword>
<comment type="subcellular location">
    <subcellularLocation>
        <location evidence="1">Membrane</location>
        <topology evidence="1">Multi-pass membrane protein</topology>
    </subcellularLocation>
</comment>
<evidence type="ECO:0000256" key="6">
    <source>
        <dbReference type="SAM" id="Phobius"/>
    </source>
</evidence>